<dbReference type="PANTHER" id="PTHR45642">
    <property type="entry name" value="GDSL ESTERASE/LIPASE EXL3"/>
    <property type="match status" value="1"/>
</dbReference>
<reference evidence="3" key="2">
    <citation type="journal article" date="2015" name="Data Brief">
        <title>Shoot transcriptome of the giant reed, Arundo donax.</title>
        <authorList>
            <person name="Barrero R.A."/>
            <person name="Guerrero F.D."/>
            <person name="Moolhuijzen P."/>
            <person name="Goolsby J.A."/>
            <person name="Tidwell J."/>
            <person name="Bellgard S.E."/>
            <person name="Bellgard M.I."/>
        </authorList>
    </citation>
    <scope>NUCLEOTIDE SEQUENCE</scope>
    <source>
        <tissue evidence="3">Shoot tissue taken approximately 20 cm above the soil surface</tissue>
    </source>
</reference>
<dbReference type="InterPro" id="IPR036514">
    <property type="entry name" value="SGNH_hydro_sf"/>
</dbReference>
<name>A0A0A9BGF3_ARUDO</name>
<dbReference type="InterPro" id="IPR001087">
    <property type="entry name" value="GDSL"/>
</dbReference>
<dbReference type="CDD" id="cd01837">
    <property type="entry name" value="SGNH_plant_lipase_like"/>
    <property type="match status" value="1"/>
</dbReference>
<reference evidence="3" key="1">
    <citation type="submission" date="2014-09" db="EMBL/GenBank/DDBJ databases">
        <authorList>
            <person name="Magalhaes I.L.F."/>
            <person name="Oliveira U."/>
            <person name="Santos F.R."/>
            <person name="Vidigal T.H.D.A."/>
            <person name="Brescovit A.D."/>
            <person name="Santos A.J."/>
        </authorList>
    </citation>
    <scope>NUCLEOTIDE SEQUENCE</scope>
    <source>
        <tissue evidence="3">Shoot tissue taken approximately 20 cm above the soil surface</tissue>
    </source>
</reference>
<evidence type="ECO:0000256" key="2">
    <source>
        <dbReference type="SAM" id="SignalP"/>
    </source>
</evidence>
<evidence type="ECO:0000313" key="3">
    <source>
        <dbReference type="EMBL" id="JAD60310.1"/>
    </source>
</evidence>
<organism evidence="3">
    <name type="scientific">Arundo donax</name>
    <name type="common">Giant reed</name>
    <name type="synonym">Donax arundinaceus</name>
    <dbReference type="NCBI Taxonomy" id="35708"/>
    <lineage>
        <taxon>Eukaryota</taxon>
        <taxon>Viridiplantae</taxon>
        <taxon>Streptophyta</taxon>
        <taxon>Embryophyta</taxon>
        <taxon>Tracheophyta</taxon>
        <taxon>Spermatophyta</taxon>
        <taxon>Magnoliopsida</taxon>
        <taxon>Liliopsida</taxon>
        <taxon>Poales</taxon>
        <taxon>Poaceae</taxon>
        <taxon>PACMAD clade</taxon>
        <taxon>Arundinoideae</taxon>
        <taxon>Arundineae</taxon>
        <taxon>Arundo</taxon>
    </lineage>
</organism>
<dbReference type="FunFam" id="3.40.50.1110:FF:000003">
    <property type="entry name" value="GDSL esterase/lipase APG"/>
    <property type="match status" value="1"/>
</dbReference>
<comment type="similarity">
    <text evidence="1">Belongs to the 'GDSL' lipolytic enzyme family.</text>
</comment>
<dbReference type="InterPro" id="IPR035669">
    <property type="entry name" value="SGNH_plant_lipase-like"/>
</dbReference>
<feature type="signal peptide" evidence="2">
    <location>
        <begin position="1"/>
        <end position="21"/>
    </location>
</feature>
<dbReference type="Gene3D" id="3.40.50.1110">
    <property type="entry name" value="SGNH hydrolase"/>
    <property type="match status" value="1"/>
</dbReference>
<sequence length="354" mass="38272">MFSQRMHCYWLPLLIVHFSLSSSMATAGKVPAIIVFGDSTVDAGNNNFIPTVAKGNFPPYGRDFNGGVATGRFSNGRLVTDFLSEAFGLPPSVPAYLDTSYTIDQLATGVSFASGGTGLDALTAKIASVIPLSQQLEYFKGYTEKLRLAKGESVANEIITEALYIFSIGTNDFIVNYFVLPIRPAQYTAPEYVTYLVGLADDAVRAAYDLGARKIEFTGLAPFGCMPSARTLNREEPGECNEEYNQVAMRFNAELKEAIGKLNDDLAGAHVVYAETYSVVAAIVADPSDYGFENVAQGCCGTGLIETSVLCGMDQALTCQDANKYVFFDSVHPSEATYKIVAEEILNNALQIFL</sequence>
<dbReference type="GO" id="GO:0016788">
    <property type="term" value="F:hydrolase activity, acting on ester bonds"/>
    <property type="evidence" value="ECO:0007669"/>
    <property type="project" value="InterPro"/>
</dbReference>
<feature type="chain" id="PRO_5002060476" evidence="2">
    <location>
        <begin position="22"/>
        <end position="354"/>
    </location>
</feature>
<protein>
    <submittedName>
        <fullName evidence="3">Uncharacterized protein</fullName>
    </submittedName>
</protein>
<evidence type="ECO:0000256" key="1">
    <source>
        <dbReference type="ARBA" id="ARBA00008668"/>
    </source>
</evidence>
<dbReference type="PANTHER" id="PTHR45642:SF154">
    <property type="entry name" value="OS09G0132200 PROTEIN"/>
    <property type="match status" value="1"/>
</dbReference>
<keyword evidence="2" id="KW-0732">Signal</keyword>
<dbReference type="EMBL" id="GBRH01237585">
    <property type="protein sequence ID" value="JAD60310.1"/>
    <property type="molecule type" value="Transcribed_RNA"/>
</dbReference>
<dbReference type="Pfam" id="PF00657">
    <property type="entry name" value="Lipase_GDSL"/>
    <property type="match status" value="1"/>
</dbReference>
<dbReference type="AlphaFoldDB" id="A0A0A9BGF3"/>
<accession>A0A0A9BGF3</accession>
<proteinExistence type="inferred from homology"/>
<dbReference type="InterPro" id="IPR050592">
    <property type="entry name" value="GDSL_lipolytic_enzyme"/>
</dbReference>
<dbReference type="SUPFAM" id="SSF52266">
    <property type="entry name" value="SGNH hydrolase"/>
    <property type="match status" value="1"/>
</dbReference>